<name>A0A2H3B4K1_9AGAR</name>
<gene>
    <name evidence="1" type="ORF">ARMSODRAFT_775818</name>
</gene>
<evidence type="ECO:0000313" key="1">
    <source>
        <dbReference type="EMBL" id="PBK59537.1"/>
    </source>
</evidence>
<keyword evidence="2" id="KW-1185">Reference proteome</keyword>
<sequence length="148" mass="17248">MHLLRVLSTFLSTHQVTTLFRPSLLRDLPVCSGIFKVVIIWNFRGLRQLRLMTPSFCRQTSEPIQTAILRAGSIFSWHPRSGTLSLQGTAVVVPLENYARWLEEGDMARYKWTIGRRDRYRPVHSHLGIYIMSFLTTSSKNMLFFFKK</sequence>
<proteinExistence type="predicted"/>
<protein>
    <submittedName>
        <fullName evidence="1">Uncharacterized protein</fullName>
    </submittedName>
</protein>
<dbReference type="EMBL" id="KZ293502">
    <property type="protein sequence ID" value="PBK59537.1"/>
    <property type="molecule type" value="Genomic_DNA"/>
</dbReference>
<evidence type="ECO:0000313" key="2">
    <source>
        <dbReference type="Proteomes" id="UP000218334"/>
    </source>
</evidence>
<organism evidence="1 2">
    <name type="scientific">Armillaria solidipes</name>
    <dbReference type="NCBI Taxonomy" id="1076256"/>
    <lineage>
        <taxon>Eukaryota</taxon>
        <taxon>Fungi</taxon>
        <taxon>Dikarya</taxon>
        <taxon>Basidiomycota</taxon>
        <taxon>Agaricomycotina</taxon>
        <taxon>Agaricomycetes</taxon>
        <taxon>Agaricomycetidae</taxon>
        <taxon>Agaricales</taxon>
        <taxon>Marasmiineae</taxon>
        <taxon>Physalacriaceae</taxon>
        <taxon>Armillaria</taxon>
    </lineage>
</organism>
<reference evidence="2" key="1">
    <citation type="journal article" date="2017" name="Nat. Ecol. Evol.">
        <title>Genome expansion and lineage-specific genetic innovations in the forest pathogenic fungi Armillaria.</title>
        <authorList>
            <person name="Sipos G."/>
            <person name="Prasanna A.N."/>
            <person name="Walter M.C."/>
            <person name="O'Connor E."/>
            <person name="Balint B."/>
            <person name="Krizsan K."/>
            <person name="Kiss B."/>
            <person name="Hess J."/>
            <person name="Varga T."/>
            <person name="Slot J."/>
            <person name="Riley R."/>
            <person name="Boka B."/>
            <person name="Rigling D."/>
            <person name="Barry K."/>
            <person name="Lee J."/>
            <person name="Mihaltcheva S."/>
            <person name="LaButti K."/>
            <person name="Lipzen A."/>
            <person name="Waldron R."/>
            <person name="Moloney N.M."/>
            <person name="Sperisen C."/>
            <person name="Kredics L."/>
            <person name="Vagvoelgyi C."/>
            <person name="Patrignani A."/>
            <person name="Fitzpatrick D."/>
            <person name="Nagy I."/>
            <person name="Doyle S."/>
            <person name="Anderson J.B."/>
            <person name="Grigoriev I.V."/>
            <person name="Gueldener U."/>
            <person name="Muensterkoetter M."/>
            <person name="Nagy L.G."/>
        </authorList>
    </citation>
    <scope>NUCLEOTIDE SEQUENCE [LARGE SCALE GENOMIC DNA]</scope>
    <source>
        <strain evidence="2">28-4</strain>
    </source>
</reference>
<accession>A0A2H3B4K1</accession>
<dbReference type="Proteomes" id="UP000218334">
    <property type="component" value="Unassembled WGS sequence"/>
</dbReference>
<dbReference type="AlphaFoldDB" id="A0A2H3B4K1"/>